<sequence>MWHKIWDTAVGFHKRYIRPVWNRAPYSKLKEICDESEVEMSTTGVYCASVTDTSISNEPPNVNRIENKTPNSSVSAMSMRQGFDEPDAGFHRSDFPIAYPSSITPTKNSTITDIKNALSAKRPSYHHVQEEADKIEVLGQVGYQSVNLECTATSEHKGSSDHIKQCQTSPDVEVPIEEITPSSAKIDKKLKSRRKRIKKKLGHGARVSMQILKEAFIIGFTPPAPCLYLTGP</sequence>
<dbReference type="AlphaFoldDB" id="A0A6P7SX84"/>
<accession>A0A6P7SX84</accession>
<dbReference type="KEGG" id="osn:115217382"/>
<gene>
    <name evidence="2" type="primary">LOC115217382</name>
</gene>
<proteinExistence type="predicted"/>
<dbReference type="Proteomes" id="UP000515154">
    <property type="component" value="Linkage group LG11"/>
</dbReference>
<protein>
    <submittedName>
        <fullName evidence="2">Uncharacterized protein LOC115217382 isoform X2</fullName>
    </submittedName>
</protein>
<name>A0A6P7SX84_9MOLL</name>
<evidence type="ECO:0000313" key="1">
    <source>
        <dbReference type="Proteomes" id="UP000515154"/>
    </source>
</evidence>
<reference evidence="2" key="1">
    <citation type="submission" date="2025-08" db="UniProtKB">
        <authorList>
            <consortium name="RefSeq"/>
        </authorList>
    </citation>
    <scope>IDENTIFICATION</scope>
</reference>
<evidence type="ECO:0000313" key="2">
    <source>
        <dbReference type="RefSeq" id="XP_029642918.1"/>
    </source>
</evidence>
<dbReference type="RefSeq" id="XP_029642918.1">
    <property type="nucleotide sequence ID" value="XM_029787058.2"/>
</dbReference>
<keyword evidence="1" id="KW-1185">Reference proteome</keyword>
<organism evidence="1 2">
    <name type="scientific">Octopus sinensis</name>
    <name type="common">East Asian common octopus</name>
    <dbReference type="NCBI Taxonomy" id="2607531"/>
    <lineage>
        <taxon>Eukaryota</taxon>
        <taxon>Metazoa</taxon>
        <taxon>Spiralia</taxon>
        <taxon>Lophotrochozoa</taxon>
        <taxon>Mollusca</taxon>
        <taxon>Cephalopoda</taxon>
        <taxon>Coleoidea</taxon>
        <taxon>Octopodiformes</taxon>
        <taxon>Octopoda</taxon>
        <taxon>Incirrata</taxon>
        <taxon>Octopodidae</taxon>
        <taxon>Octopus</taxon>
    </lineage>
</organism>